<dbReference type="EMBL" id="PFCN01000035">
    <property type="protein sequence ID" value="PIR70132.1"/>
    <property type="molecule type" value="Genomic_DNA"/>
</dbReference>
<gene>
    <name evidence="3" type="ORF">COU46_03200</name>
</gene>
<evidence type="ECO:0000259" key="2">
    <source>
        <dbReference type="Pfam" id="PF13200"/>
    </source>
</evidence>
<organism evidence="3 4">
    <name type="scientific">Candidatus Niyogibacteria bacterium CG10_big_fil_rev_8_21_14_0_10_42_19</name>
    <dbReference type="NCBI Taxonomy" id="1974725"/>
    <lineage>
        <taxon>Bacteria</taxon>
        <taxon>Candidatus Niyogiibacteriota</taxon>
    </lineage>
</organism>
<feature type="transmembrane region" description="Helical" evidence="1">
    <location>
        <begin position="7"/>
        <end position="27"/>
    </location>
</feature>
<keyword evidence="1" id="KW-0472">Membrane</keyword>
<dbReference type="InterPro" id="IPR017853">
    <property type="entry name" value="GH"/>
</dbReference>
<dbReference type="AlphaFoldDB" id="A0A2H0TF11"/>
<protein>
    <recommendedName>
        <fullName evidence="2">DUF4015 domain-containing protein</fullName>
    </recommendedName>
</protein>
<name>A0A2H0TF11_9BACT</name>
<dbReference type="InterPro" id="IPR025275">
    <property type="entry name" value="DUF4015"/>
</dbReference>
<keyword evidence="1" id="KW-1133">Transmembrane helix</keyword>
<reference evidence="4" key="1">
    <citation type="submission" date="2017-09" db="EMBL/GenBank/DDBJ databases">
        <title>Depth-based differentiation of microbial function through sediment-hosted aquifers and enrichment of novel symbionts in the deep terrestrial subsurface.</title>
        <authorList>
            <person name="Probst A.J."/>
            <person name="Ladd B."/>
            <person name="Jarett J.K."/>
            <person name="Geller-Mcgrath D.E."/>
            <person name="Sieber C.M.K."/>
            <person name="Emerson J.B."/>
            <person name="Anantharaman K."/>
            <person name="Thomas B.C."/>
            <person name="Malmstrom R."/>
            <person name="Stieglmeier M."/>
            <person name="Klingl A."/>
            <person name="Woyke T."/>
            <person name="Ryan C.M."/>
            <person name="Banfield J.F."/>
        </authorList>
    </citation>
    <scope>NUCLEOTIDE SEQUENCE [LARGE SCALE GENOMIC DNA]</scope>
</reference>
<dbReference type="Pfam" id="PF13200">
    <property type="entry name" value="DUF4015"/>
    <property type="match status" value="1"/>
</dbReference>
<feature type="domain" description="DUF4015" evidence="2">
    <location>
        <begin position="69"/>
        <end position="377"/>
    </location>
</feature>
<accession>A0A2H0TF11</accession>
<keyword evidence="1" id="KW-0812">Transmembrane</keyword>
<evidence type="ECO:0000256" key="1">
    <source>
        <dbReference type="SAM" id="Phobius"/>
    </source>
</evidence>
<evidence type="ECO:0000313" key="3">
    <source>
        <dbReference type="EMBL" id="PIR70132.1"/>
    </source>
</evidence>
<comment type="caution">
    <text evidence="3">The sequence shown here is derived from an EMBL/GenBank/DDBJ whole genome shotgun (WGS) entry which is preliminary data.</text>
</comment>
<sequence length="382" mass="43163">MKIGRNVGISVILGFFIALGALAYWFYGESFFKPEIYSLEGSGIMIAPNVLEPEEEKVIHLPTPDPVRAVYMTSWVAGERSLRSGIVSLIESSELNAVVIDVKDFSGKISFEVSDEKLKGASEERIPDIKDFIKYLHGKNIYVIARISVFQDLYYSGAHPELAVKKLNGAVWKDKKGLSWIDPVAREYWDYTVLVSKEAERVGFDELNFDYVRFPSDGNMRDIAYDHWDEVTPRIEVMGDFFAYLSDELSGLNLPLSVDLFGMVTTNTDDLNIGQLLETADLYFDYISPMVYPSHYPVTFIGLANPAANPYEVVHYSLSKASERLLSASSSPQKLRPWLQDFDLGVDYDAGMVNKQKQAGYDLGINSWMMWNAANKYTKEAY</sequence>
<proteinExistence type="predicted"/>
<dbReference type="Proteomes" id="UP000229383">
    <property type="component" value="Unassembled WGS sequence"/>
</dbReference>
<dbReference type="SUPFAM" id="SSF51445">
    <property type="entry name" value="(Trans)glycosidases"/>
    <property type="match status" value="1"/>
</dbReference>
<evidence type="ECO:0000313" key="4">
    <source>
        <dbReference type="Proteomes" id="UP000229383"/>
    </source>
</evidence>